<name>A0A6M1TNW1_9BACT</name>
<keyword evidence="9" id="KW-1185">Reference proteome</keyword>
<evidence type="ECO:0000256" key="3">
    <source>
        <dbReference type="ARBA" id="ARBA00023125"/>
    </source>
</evidence>
<evidence type="ECO:0000259" key="7">
    <source>
        <dbReference type="PROSITE" id="PS51900"/>
    </source>
</evidence>
<dbReference type="Pfam" id="PF00589">
    <property type="entry name" value="Phage_integrase"/>
    <property type="match status" value="1"/>
</dbReference>
<dbReference type="InterPro" id="IPR025166">
    <property type="entry name" value="Integrase_DNA_bind_dom"/>
</dbReference>
<dbReference type="InterPro" id="IPR050808">
    <property type="entry name" value="Phage_Integrase"/>
</dbReference>
<evidence type="ECO:0000256" key="1">
    <source>
        <dbReference type="ARBA" id="ARBA00008857"/>
    </source>
</evidence>
<proteinExistence type="inferred from homology"/>
<feature type="domain" description="Core-binding (CB)" evidence="7">
    <location>
        <begin position="111"/>
        <end position="192"/>
    </location>
</feature>
<accession>A0A6M1TNW1</accession>
<dbReference type="GO" id="GO:0006310">
    <property type="term" value="P:DNA recombination"/>
    <property type="evidence" value="ECO:0007669"/>
    <property type="project" value="UniProtKB-KW"/>
</dbReference>
<evidence type="ECO:0000313" key="8">
    <source>
        <dbReference type="EMBL" id="NGP90020.1"/>
    </source>
</evidence>
<dbReference type="InterPro" id="IPR011010">
    <property type="entry name" value="DNA_brk_join_enz"/>
</dbReference>
<organism evidence="8 9">
    <name type="scientific">Fodinibius halophilus</name>
    <dbReference type="NCBI Taxonomy" id="1736908"/>
    <lineage>
        <taxon>Bacteria</taxon>
        <taxon>Pseudomonadati</taxon>
        <taxon>Balneolota</taxon>
        <taxon>Balneolia</taxon>
        <taxon>Balneolales</taxon>
        <taxon>Balneolaceae</taxon>
        <taxon>Fodinibius</taxon>
    </lineage>
</organism>
<comment type="caution">
    <text evidence="8">The sequence shown here is derived from an EMBL/GenBank/DDBJ whole genome shotgun (WGS) entry which is preliminary data.</text>
</comment>
<dbReference type="Proteomes" id="UP000479132">
    <property type="component" value="Unassembled WGS sequence"/>
</dbReference>
<gene>
    <name evidence="8" type="ORF">G3569_16805</name>
</gene>
<dbReference type="PANTHER" id="PTHR30629">
    <property type="entry name" value="PROPHAGE INTEGRASE"/>
    <property type="match status" value="1"/>
</dbReference>
<reference evidence="8 9" key="1">
    <citation type="submission" date="2020-02" db="EMBL/GenBank/DDBJ databases">
        <title>Aliifodinibius halophilus 2W32, complete genome.</title>
        <authorList>
            <person name="Li Y."/>
            <person name="Wu S."/>
        </authorList>
    </citation>
    <scope>NUCLEOTIDE SEQUENCE [LARGE SCALE GENOMIC DNA]</scope>
    <source>
        <strain evidence="8 9">2W32</strain>
    </source>
</reference>
<dbReference type="CDD" id="cd00801">
    <property type="entry name" value="INT_P4_C"/>
    <property type="match status" value="1"/>
</dbReference>
<evidence type="ECO:0000313" key="9">
    <source>
        <dbReference type="Proteomes" id="UP000479132"/>
    </source>
</evidence>
<dbReference type="InterPro" id="IPR053876">
    <property type="entry name" value="Phage_int_M"/>
</dbReference>
<dbReference type="SUPFAM" id="SSF56349">
    <property type="entry name" value="DNA breaking-rejoining enzymes"/>
    <property type="match status" value="1"/>
</dbReference>
<dbReference type="PROSITE" id="PS51898">
    <property type="entry name" value="TYR_RECOMBINASE"/>
    <property type="match status" value="1"/>
</dbReference>
<evidence type="ECO:0000256" key="5">
    <source>
        <dbReference type="PROSITE-ProRule" id="PRU01248"/>
    </source>
</evidence>
<dbReference type="RefSeq" id="WP_165271249.1">
    <property type="nucleotide sequence ID" value="NZ_JAALLS010000030.1"/>
</dbReference>
<dbReference type="InterPro" id="IPR010998">
    <property type="entry name" value="Integrase_recombinase_N"/>
</dbReference>
<dbReference type="GO" id="GO:0003677">
    <property type="term" value="F:DNA binding"/>
    <property type="evidence" value="ECO:0007669"/>
    <property type="project" value="UniProtKB-UniRule"/>
</dbReference>
<dbReference type="AlphaFoldDB" id="A0A6M1TNW1"/>
<dbReference type="InterPro" id="IPR044068">
    <property type="entry name" value="CB"/>
</dbReference>
<dbReference type="Gene3D" id="3.30.160.390">
    <property type="entry name" value="Integrase, DNA-binding domain"/>
    <property type="match status" value="1"/>
</dbReference>
<evidence type="ECO:0000259" key="6">
    <source>
        <dbReference type="PROSITE" id="PS51898"/>
    </source>
</evidence>
<evidence type="ECO:0000256" key="2">
    <source>
        <dbReference type="ARBA" id="ARBA00022908"/>
    </source>
</evidence>
<dbReference type="Gene3D" id="1.10.150.130">
    <property type="match status" value="1"/>
</dbReference>
<dbReference type="PANTHER" id="PTHR30629:SF2">
    <property type="entry name" value="PROPHAGE INTEGRASE INTS-RELATED"/>
    <property type="match status" value="1"/>
</dbReference>
<sequence>MPKKHLTAQFIRNLEPQGKRVEYYDQHRIENNKLKAKGVKGLFIRLTKAGSVYFYYRYWFNEKAKSYKIGSYPNIKLSEARKEAEDLANKVNNGFDPQAEKNKRKHQPKKTLFEKLVSEYKKHHLPTLREATREEYKRIIKKELEPKLKGLKVNEIKAARLSKILSRKKKEGYPTMANRIRAVLSSMFDYGRTDPEIDLKDNPVDDTRRYKTGENKRDRYYEDEEIRTLWEWFEQFDQPVQSVFKMLLIAGQRKTETMNMKWDDIQKVKKDDFEGMVWTIPAEDAKNKKAHDVPLSDSALQVIETMRPITGETDYVFCSPRKNNEPIKWIKASTKKIKEDKDNGISDFRPHDLRRTVATYMADSGISPMIIGKVLNHKGLAKENTITARYNRASYLEQKQEALQRWSYKLNQILEDSEANITKIA</sequence>
<comment type="similarity">
    <text evidence="1">Belongs to the 'phage' integrase family.</text>
</comment>
<keyword evidence="4" id="KW-0233">DNA recombination</keyword>
<dbReference type="InterPro" id="IPR013762">
    <property type="entry name" value="Integrase-like_cat_sf"/>
</dbReference>
<dbReference type="PROSITE" id="PS51900">
    <property type="entry name" value="CB"/>
    <property type="match status" value="1"/>
</dbReference>
<dbReference type="GO" id="GO:0015074">
    <property type="term" value="P:DNA integration"/>
    <property type="evidence" value="ECO:0007669"/>
    <property type="project" value="UniProtKB-KW"/>
</dbReference>
<dbReference type="Gene3D" id="1.10.443.10">
    <property type="entry name" value="Intergrase catalytic core"/>
    <property type="match status" value="1"/>
</dbReference>
<dbReference type="Pfam" id="PF13356">
    <property type="entry name" value="Arm-DNA-bind_3"/>
    <property type="match status" value="1"/>
</dbReference>
<dbReference type="InterPro" id="IPR038488">
    <property type="entry name" value="Integrase_DNA-bd_sf"/>
</dbReference>
<feature type="domain" description="Tyr recombinase" evidence="6">
    <location>
        <begin position="216"/>
        <end position="403"/>
    </location>
</feature>
<dbReference type="InterPro" id="IPR002104">
    <property type="entry name" value="Integrase_catalytic"/>
</dbReference>
<dbReference type="EMBL" id="JAALLS010000030">
    <property type="protein sequence ID" value="NGP90020.1"/>
    <property type="molecule type" value="Genomic_DNA"/>
</dbReference>
<protein>
    <submittedName>
        <fullName evidence="8">Tyrosine-type recombinase/integrase</fullName>
    </submittedName>
</protein>
<evidence type="ECO:0000256" key="4">
    <source>
        <dbReference type="ARBA" id="ARBA00023172"/>
    </source>
</evidence>
<keyword evidence="2" id="KW-0229">DNA integration</keyword>
<keyword evidence="3 5" id="KW-0238">DNA-binding</keyword>
<dbReference type="Pfam" id="PF22022">
    <property type="entry name" value="Phage_int_M"/>
    <property type="match status" value="1"/>
</dbReference>